<keyword evidence="2" id="KW-1185">Reference proteome</keyword>
<comment type="caution">
    <text evidence="1">The sequence shown here is derived from an EMBL/GenBank/DDBJ whole genome shotgun (WGS) entry which is preliminary data.</text>
</comment>
<evidence type="ECO:0000313" key="2">
    <source>
        <dbReference type="Proteomes" id="UP000186601"/>
    </source>
</evidence>
<name>A0A2R6PJE4_9APHY</name>
<organism evidence="1 2">
    <name type="scientific">Hermanssonia centrifuga</name>
    <dbReference type="NCBI Taxonomy" id="98765"/>
    <lineage>
        <taxon>Eukaryota</taxon>
        <taxon>Fungi</taxon>
        <taxon>Dikarya</taxon>
        <taxon>Basidiomycota</taxon>
        <taxon>Agaricomycotina</taxon>
        <taxon>Agaricomycetes</taxon>
        <taxon>Polyporales</taxon>
        <taxon>Meruliaceae</taxon>
        <taxon>Hermanssonia</taxon>
    </lineage>
</organism>
<dbReference type="EMBL" id="MLYV02000479">
    <property type="protein sequence ID" value="PSR92240.1"/>
    <property type="molecule type" value="Genomic_DNA"/>
</dbReference>
<evidence type="ECO:0000313" key="1">
    <source>
        <dbReference type="EMBL" id="PSR92240.1"/>
    </source>
</evidence>
<gene>
    <name evidence="1" type="ORF">PHLCEN_2v4770</name>
</gene>
<reference evidence="1 2" key="1">
    <citation type="submission" date="2018-02" db="EMBL/GenBank/DDBJ databases">
        <title>Genome sequence of the basidiomycete white-rot fungus Phlebia centrifuga.</title>
        <authorList>
            <person name="Granchi Z."/>
            <person name="Peng M."/>
            <person name="de Vries R.P."/>
            <person name="Hilden K."/>
            <person name="Makela M.R."/>
            <person name="Grigoriev I."/>
            <person name="Riley R."/>
        </authorList>
    </citation>
    <scope>NUCLEOTIDE SEQUENCE [LARGE SCALE GENOMIC DNA]</scope>
    <source>
        <strain evidence="1 2">FBCC195</strain>
    </source>
</reference>
<dbReference type="AlphaFoldDB" id="A0A2R6PJE4"/>
<dbReference type="Proteomes" id="UP000186601">
    <property type="component" value="Unassembled WGS sequence"/>
</dbReference>
<accession>A0A2R6PJE4</accession>
<sequence length="127" mass="13565">MTIRALLVINIAQIIVKSLPSSSGFSPVIAVSDALPPVLISRCLLNLWQAGQLEGDSSSATSHFTTLKFGSPNVVNTQVEFSSALDNTGDLDCDSEYGDKAVDWDGFDGILSDNIHGKENYSGVEFI</sequence>
<protein>
    <submittedName>
        <fullName evidence="1">Uncharacterized protein</fullName>
    </submittedName>
</protein>
<proteinExistence type="predicted"/>